<accession>A0A8B7XUK6</accession>
<dbReference type="PROSITE" id="PS51041">
    <property type="entry name" value="EMI"/>
    <property type="match status" value="1"/>
</dbReference>
<evidence type="ECO:0000259" key="6">
    <source>
        <dbReference type="PROSITE" id="PS51041"/>
    </source>
</evidence>
<keyword evidence="4" id="KW-0472">Membrane</keyword>
<dbReference type="KEGG" id="aplc:110975947"/>
<dbReference type="RefSeq" id="XP_022084529.1">
    <property type="nucleotide sequence ID" value="XM_022228837.1"/>
</dbReference>
<dbReference type="OMA" id="RYILCES"/>
<evidence type="ECO:0000256" key="4">
    <source>
        <dbReference type="SAM" id="Phobius"/>
    </source>
</evidence>
<feature type="compositionally biased region" description="Polar residues" evidence="3">
    <location>
        <begin position="489"/>
        <end position="504"/>
    </location>
</feature>
<protein>
    <submittedName>
        <fullName evidence="8">Uncharacterized protein LOC110975947</fullName>
    </submittedName>
</protein>
<feature type="compositionally biased region" description="Polar residues" evidence="3">
    <location>
        <begin position="380"/>
        <end position="402"/>
    </location>
</feature>
<dbReference type="Pfam" id="PF07546">
    <property type="entry name" value="EMI"/>
    <property type="match status" value="1"/>
</dbReference>
<keyword evidence="4" id="KW-0812">Transmembrane</keyword>
<feature type="compositionally biased region" description="Basic and acidic residues" evidence="3">
    <location>
        <begin position="210"/>
        <end position="221"/>
    </location>
</feature>
<gene>
    <name evidence="8" type="primary">LOC110975947</name>
</gene>
<sequence length="627" mass="69609">MNLSLSFWSSVRFLWILTFVLTVIVTLGQGAEAAKRPKGNNVCTRIKSVTEVYRIPFPGTKTKTIRYTTLCGIQGRCSRYRLVYVHNYREETRTIYRVVQECCTGWVQRGRKCMTAPAPVTTAGTLTTTTPATTLGSGTKNEPTGGPTKTLVYRPNGITDRSVTKQEVGIVGVGKVNTESRNRVGFEISPTEREQDRERARSKNGNGDGPGREGIHGRTEIDGTSNTKIDESSLQDSFPIDEGVDPATPDMQPPQKDSGMMFLTGMLCGVGVLSLAAVVILFLMYRQRRSMDSRLTGLTFLQSTRTSSCSFRKSKLLALAQSIKAGEVKIIRESTKKGKASDHSPYADIEEMQRGIKYDNLTKSLPTISSKLTEKESPTLKPSKTMTQGKSSSSKLPLQNERQLPPEPPTYAIIQRVATKKKAQEAPWCENEPHSSSESRYSTMYATPDAALKGNSRTIPREFNMGPPRYILCESQHIYADIQRKSKASTWSFSKKSRPKSTVSAGERPRQSSRKRSRSLSRNSLQSIVKRGSNAGSSGYSSLRGSRENIFECAEERSGLPNPNIYSETIPKDMGTTEHYDRLDLITSDSLTEYDKLDRGLKTPRGAGLVKTFSKKYEKLAMSVNKR</sequence>
<feature type="compositionally biased region" description="Low complexity" evidence="3">
    <location>
        <begin position="124"/>
        <end position="139"/>
    </location>
</feature>
<dbReference type="InterPro" id="IPR011489">
    <property type="entry name" value="EMI_domain"/>
</dbReference>
<evidence type="ECO:0000313" key="8">
    <source>
        <dbReference type="RefSeq" id="XP_022084529.1"/>
    </source>
</evidence>
<feature type="compositionally biased region" description="Basic and acidic residues" evidence="3">
    <location>
        <begin position="182"/>
        <end position="201"/>
    </location>
</feature>
<feature type="region of interest" description="Disordered" evidence="3">
    <location>
        <begin position="182"/>
        <end position="256"/>
    </location>
</feature>
<dbReference type="AlphaFoldDB" id="A0A8B7XUK6"/>
<evidence type="ECO:0000256" key="2">
    <source>
        <dbReference type="ARBA" id="ARBA00023157"/>
    </source>
</evidence>
<feature type="signal peptide" evidence="5">
    <location>
        <begin position="1"/>
        <end position="33"/>
    </location>
</feature>
<feature type="compositionally biased region" description="Polar residues" evidence="3">
    <location>
        <begin position="222"/>
        <end position="236"/>
    </location>
</feature>
<reference evidence="8" key="1">
    <citation type="submission" date="2025-08" db="UniProtKB">
        <authorList>
            <consortium name="RefSeq"/>
        </authorList>
    </citation>
    <scope>IDENTIFICATION</scope>
</reference>
<feature type="chain" id="PRO_5034388523" evidence="5">
    <location>
        <begin position="34"/>
        <end position="627"/>
    </location>
</feature>
<feature type="region of interest" description="Disordered" evidence="3">
    <location>
        <begin position="369"/>
        <end position="407"/>
    </location>
</feature>
<keyword evidence="7" id="KW-1185">Reference proteome</keyword>
<feature type="region of interest" description="Disordered" evidence="3">
    <location>
        <begin position="124"/>
        <end position="154"/>
    </location>
</feature>
<dbReference type="GeneID" id="110975947"/>
<keyword evidence="1 5" id="KW-0732">Signal</keyword>
<organism evidence="7 8">
    <name type="scientific">Acanthaster planci</name>
    <name type="common">Crown-of-thorns starfish</name>
    <dbReference type="NCBI Taxonomy" id="133434"/>
    <lineage>
        <taxon>Eukaryota</taxon>
        <taxon>Metazoa</taxon>
        <taxon>Echinodermata</taxon>
        <taxon>Eleutherozoa</taxon>
        <taxon>Asterozoa</taxon>
        <taxon>Asteroidea</taxon>
        <taxon>Valvatacea</taxon>
        <taxon>Valvatida</taxon>
        <taxon>Acanthasteridae</taxon>
        <taxon>Acanthaster</taxon>
    </lineage>
</organism>
<evidence type="ECO:0000256" key="1">
    <source>
        <dbReference type="ARBA" id="ARBA00022729"/>
    </source>
</evidence>
<keyword evidence="2" id="KW-1015">Disulfide bond</keyword>
<dbReference type="Proteomes" id="UP000694845">
    <property type="component" value="Unplaced"/>
</dbReference>
<name>A0A8B7XUK6_ACAPL</name>
<keyword evidence="4" id="KW-1133">Transmembrane helix</keyword>
<feature type="region of interest" description="Disordered" evidence="3">
    <location>
        <begin position="422"/>
        <end position="441"/>
    </location>
</feature>
<feature type="transmembrane region" description="Helical" evidence="4">
    <location>
        <begin position="260"/>
        <end position="285"/>
    </location>
</feature>
<feature type="domain" description="EMI" evidence="6">
    <location>
        <begin position="39"/>
        <end position="115"/>
    </location>
</feature>
<proteinExistence type="predicted"/>
<feature type="region of interest" description="Disordered" evidence="3">
    <location>
        <begin position="489"/>
        <end position="543"/>
    </location>
</feature>
<dbReference type="OrthoDB" id="10088797at2759"/>
<evidence type="ECO:0000256" key="3">
    <source>
        <dbReference type="SAM" id="MobiDB-lite"/>
    </source>
</evidence>
<evidence type="ECO:0000256" key="5">
    <source>
        <dbReference type="SAM" id="SignalP"/>
    </source>
</evidence>
<evidence type="ECO:0000313" key="7">
    <source>
        <dbReference type="Proteomes" id="UP000694845"/>
    </source>
</evidence>